<dbReference type="SMART" id="SM00530">
    <property type="entry name" value="HTH_XRE"/>
    <property type="match status" value="1"/>
</dbReference>
<dbReference type="RefSeq" id="WP_035507903.1">
    <property type="nucleotide sequence ID" value="NZ_CCDH010000002.1"/>
</dbReference>
<feature type="domain" description="HTH cro/C1-type" evidence="2">
    <location>
        <begin position="6"/>
        <end position="61"/>
    </location>
</feature>
<sequence length="85" mass="9809">MKNKRLKEARIQANMSQTELSEYLGYKGKQSVANWENGYSTPTLKVAICLAEVLGKNVHYLFGYKVQDSHTKNEKLKSNERKEMI</sequence>
<proteinExistence type="predicted"/>
<dbReference type="CDD" id="cd00093">
    <property type="entry name" value="HTH_XRE"/>
    <property type="match status" value="1"/>
</dbReference>
<dbReference type="Gene3D" id="1.10.260.40">
    <property type="entry name" value="lambda repressor-like DNA-binding domains"/>
    <property type="match status" value="1"/>
</dbReference>
<protein>
    <submittedName>
        <fullName evidence="3">Helix-turn-helix</fullName>
    </submittedName>
</protein>
<accession>A0A059NZG4</accession>
<reference evidence="4" key="1">
    <citation type="submission" date="2014-03" db="EMBL/GenBank/DDBJ databases">
        <authorList>
            <person name="Urmite Genomes U."/>
        </authorList>
    </citation>
    <scope>NUCLEOTIDE SEQUENCE [LARGE SCALE GENOMIC DNA]</scope>
    <source>
        <strain evidence="4">HD-03</strain>
    </source>
</reference>
<name>A0A059NZG4_9BACI</name>
<reference evidence="3 4" key="2">
    <citation type="submission" date="2014-05" db="EMBL/GenBank/DDBJ databases">
        <title>Draft genome sequence of Halobacillus karajensis HK-03.</title>
        <authorList>
            <person name="Khelaifia S."/>
            <person name="Croce O."/>
            <person name="Lagier J.C."/>
            <person name="Raoult D."/>
        </authorList>
    </citation>
    <scope>NUCLEOTIDE SEQUENCE [LARGE SCALE GENOMIC DNA]</scope>
    <source>
        <strain evidence="3 4">HD-03</strain>
    </source>
</reference>
<gene>
    <name evidence="3" type="ORF">BN983_01848</name>
</gene>
<keyword evidence="1" id="KW-0238">DNA-binding</keyword>
<dbReference type="Pfam" id="PF01381">
    <property type="entry name" value="HTH_3"/>
    <property type="match status" value="1"/>
</dbReference>
<keyword evidence="4" id="KW-1185">Reference proteome</keyword>
<dbReference type="Proteomes" id="UP000028868">
    <property type="component" value="Unassembled WGS sequence"/>
</dbReference>
<dbReference type="PROSITE" id="PS50943">
    <property type="entry name" value="HTH_CROC1"/>
    <property type="match status" value="1"/>
</dbReference>
<evidence type="ECO:0000259" key="2">
    <source>
        <dbReference type="PROSITE" id="PS50943"/>
    </source>
</evidence>
<dbReference type="InterPro" id="IPR010982">
    <property type="entry name" value="Lambda_DNA-bd_dom_sf"/>
</dbReference>
<dbReference type="PANTHER" id="PTHR46558">
    <property type="entry name" value="TRACRIPTIONAL REGULATORY PROTEIN-RELATED-RELATED"/>
    <property type="match status" value="1"/>
</dbReference>
<evidence type="ECO:0000256" key="1">
    <source>
        <dbReference type="ARBA" id="ARBA00023125"/>
    </source>
</evidence>
<dbReference type="GO" id="GO:0003677">
    <property type="term" value="F:DNA binding"/>
    <property type="evidence" value="ECO:0007669"/>
    <property type="project" value="UniProtKB-KW"/>
</dbReference>
<organism evidence="3 4">
    <name type="scientific">Halobacillus karajensis</name>
    <dbReference type="NCBI Taxonomy" id="195088"/>
    <lineage>
        <taxon>Bacteria</taxon>
        <taxon>Bacillati</taxon>
        <taxon>Bacillota</taxon>
        <taxon>Bacilli</taxon>
        <taxon>Bacillales</taxon>
        <taxon>Bacillaceae</taxon>
        <taxon>Halobacillus</taxon>
    </lineage>
</organism>
<dbReference type="EMBL" id="CCDI010000002">
    <property type="protein sequence ID" value="CDQ23602.1"/>
    <property type="molecule type" value="Genomic_DNA"/>
</dbReference>
<dbReference type="SUPFAM" id="SSF47413">
    <property type="entry name" value="lambda repressor-like DNA-binding domains"/>
    <property type="match status" value="1"/>
</dbReference>
<evidence type="ECO:0000313" key="4">
    <source>
        <dbReference type="Proteomes" id="UP000028868"/>
    </source>
</evidence>
<evidence type="ECO:0000313" key="3">
    <source>
        <dbReference type="EMBL" id="CDQ23602.1"/>
    </source>
</evidence>
<dbReference type="PANTHER" id="PTHR46558:SF4">
    <property type="entry name" value="DNA-BIDING PHAGE PROTEIN"/>
    <property type="match status" value="1"/>
</dbReference>
<dbReference type="InterPro" id="IPR001387">
    <property type="entry name" value="Cro/C1-type_HTH"/>
</dbReference>
<comment type="caution">
    <text evidence="3">The sequence shown here is derived from an EMBL/GenBank/DDBJ whole genome shotgun (WGS) entry which is preliminary data.</text>
</comment>
<dbReference type="AlphaFoldDB" id="A0A059NZG4"/>